<dbReference type="InterPro" id="IPR020579">
    <property type="entry name" value="Exonuc_VII_lsu_C"/>
</dbReference>
<accession>A0A6J4UFC1</accession>
<proteinExistence type="inferred from homology"/>
<dbReference type="PANTHER" id="PTHR30008">
    <property type="entry name" value="EXODEOXYRIBONUCLEASE 7 LARGE SUBUNIT"/>
    <property type="match status" value="1"/>
</dbReference>
<organism evidence="10">
    <name type="scientific">uncultured Thermomicrobiales bacterium</name>
    <dbReference type="NCBI Taxonomy" id="1645740"/>
    <lineage>
        <taxon>Bacteria</taxon>
        <taxon>Pseudomonadati</taxon>
        <taxon>Thermomicrobiota</taxon>
        <taxon>Thermomicrobia</taxon>
        <taxon>Thermomicrobiales</taxon>
        <taxon>environmental samples</taxon>
    </lineage>
</organism>
<dbReference type="GO" id="GO:0008855">
    <property type="term" value="F:exodeoxyribonuclease VII activity"/>
    <property type="evidence" value="ECO:0007669"/>
    <property type="project" value="UniProtKB-UniRule"/>
</dbReference>
<dbReference type="CDD" id="cd04489">
    <property type="entry name" value="ExoVII_LU_OBF"/>
    <property type="match status" value="1"/>
</dbReference>
<dbReference type="AlphaFoldDB" id="A0A6J4UFC1"/>
<comment type="subcellular location">
    <subcellularLocation>
        <location evidence="5 6">Cytoplasm</location>
    </subcellularLocation>
</comment>
<reference evidence="10" key="1">
    <citation type="submission" date="2020-02" db="EMBL/GenBank/DDBJ databases">
        <authorList>
            <person name="Meier V. D."/>
        </authorList>
    </citation>
    <scope>NUCLEOTIDE SEQUENCE</scope>
    <source>
        <strain evidence="10">AVDCRST_MAG33</strain>
    </source>
</reference>
<dbReference type="GO" id="GO:0009318">
    <property type="term" value="C:exodeoxyribonuclease VII complex"/>
    <property type="evidence" value="ECO:0007669"/>
    <property type="project" value="UniProtKB-UniRule"/>
</dbReference>
<evidence type="ECO:0000256" key="7">
    <source>
        <dbReference type="SAM" id="MobiDB-lite"/>
    </source>
</evidence>
<evidence type="ECO:0000256" key="2">
    <source>
        <dbReference type="ARBA" id="ARBA00022722"/>
    </source>
</evidence>
<evidence type="ECO:0000256" key="3">
    <source>
        <dbReference type="ARBA" id="ARBA00022801"/>
    </source>
</evidence>
<comment type="subunit">
    <text evidence="5">Heterooligomer composed of large and small subunits.</text>
</comment>
<dbReference type="HAMAP" id="MF_00378">
    <property type="entry name" value="Exonuc_7_L"/>
    <property type="match status" value="1"/>
</dbReference>
<comment type="similarity">
    <text evidence="5 6">Belongs to the XseA family.</text>
</comment>
<evidence type="ECO:0000256" key="5">
    <source>
        <dbReference type="HAMAP-Rule" id="MF_00378"/>
    </source>
</evidence>
<feature type="compositionally biased region" description="Gly residues" evidence="7">
    <location>
        <begin position="400"/>
        <end position="409"/>
    </location>
</feature>
<gene>
    <name evidence="5" type="primary">xseA</name>
    <name evidence="10" type="ORF">AVDCRST_MAG33-528</name>
</gene>
<evidence type="ECO:0000259" key="8">
    <source>
        <dbReference type="Pfam" id="PF02601"/>
    </source>
</evidence>
<keyword evidence="2 5" id="KW-0540">Nuclease</keyword>
<dbReference type="GO" id="GO:0003676">
    <property type="term" value="F:nucleic acid binding"/>
    <property type="evidence" value="ECO:0007669"/>
    <property type="project" value="InterPro"/>
</dbReference>
<evidence type="ECO:0000256" key="4">
    <source>
        <dbReference type="ARBA" id="ARBA00022839"/>
    </source>
</evidence>
<dbReference type="EMBL" id="CADCWK010000042">
    <property type="protein sequence ID" value="CAA9546752.1"/>
    <property type="molecule type" value="Genomic_DNA"/>
</dbReference>
<dbReference type="GO" id="GO:0005737">
    <property type="term" value="C:cytoplasm"/>
    <property type="evidence" value="ECO:0007669"/>
    <property type="project" value="UniProtKB-SubCell"/>
</dbReference>
<keyword evidence="1 5" id="KW-0963">Cytoplasm</keyword>
<dbReference type="Pfam" id="PF02601">
    <property type="entry name" value="Exonuc_VII_L"/>
    <property type="match status" value="1"/>
</dbReference>
<keyword evidence="3 5" id="KW-0378">Hydrolase</keyword>
<sequence length="450" mass="47876">MDGAGTRPWAVGDLTQYIRERLEADPLLDEIWVRGQASNVFRARSGHVYFTLRDDDGQLKSALFKGQARRSAYTPVDGDDVIVHGRVSVFPRDGTLQLYVDLVEGAGAGLDQLRLELLRRQLEADGLFDPSRKRPLPAFPARIGVVTSPDGSVWHDIQHVVARRYPLAELVLAPSAVQGDAAPDGLVAALESLQVGHGIDVIIIGRGGGSAEDLAAFNSEALARALFRSRVPTISAVGHETDWSICDLVADVRAPTPSAAAEIATPSAVTIAGDILDDLRRLQDAAQSAVSLADRSLDLGQRRLALRSPALVIARQRVSVDNSLALLERVGRTRMERERSRIDASLAVLGALSPRRTLERGFSIVTDRDSGQVIDGPALASPGMRLSVAAAGGTYEAEVPGGGSGGPGPGLVRRKRPVSVAPGQQMLPVSGLERLPAATADAQRRTARRG</sequence>
<dbReference type="Gene3D" id="2.40.50.1010">
    <property type="match status" value="1"/>
</dbReference>
<dbReference type="GO" id="GO:0006308">
    <property type="term" value="P:DNA catabolic process"/>
    <property type="evidence" value="ECO:0007669"/>
    <property type="project" value="UniProtKB-UniRule"/>
</dbReference>
<evidence type="ECO:0000256" key="1">
    <source>
        <dbReference type="ARBA" id="ARBA00022490"/>
    </source>
</evidence>
<dbReference type="InterPro" id="IPR003753">
    <property type="entry name" value="Exonuc_VII_L"/>
</dbReference>
<dbReference type="EC" id="3.1.11.6" evidence="5"/>
<comment type="catalytic activity">
    <reaction evidence="5 6">
        <text>Exonucleolytic cleavage in either 5'- to 3'- or 3'- to 5'-direction to yield nucleoside 5'-phosphates.</text>
        <dbReference type="EC" id="3.1.11.6"/>
    </reaction>
</comment>
<feature type="domain" description="OB-fold nucleic acid binding" evidence="9">
    <location>
        <begin position="10"/>
        <end position="103"/>
    </location>
</feature>
<evidence type="ECO:0000259" key="9">
    <source>
        <dbReference type="Pfam" id="PF13742"/>
    </source>
</evidence>
<dbReference type="PANTHER" id="PTHR30008:SF0">
    <property type="entry name" value="EXODEOXYRIBONUCLEASE 7 LARGE SUBUNIT"/>
    <property type="match status" value="1"/>
</dbReference>
<dbReference type="NCBIfam" id="TIGR00237">
    <property type="entry name" value="xseA"/>
    <property type="match status" value="1"/>
</dbReference>
<evidence type="ECO:0000313" key="10">
    <source>
        <dbReference type="EMBL" id="CAA9546752.1"/>
    </source>
</evidence>
<feature type="domain" description="Exonuclease VII large subunit C-terminal" evidence="8">
    <location>
        <begin position="127"/>
        <end position="343"/>
    </location>
</feature>
<name>A0A6J4UFC1_9BACT</name>
<protein>
    <recommendedName>
        <fullName evidence="5">Exodeoxyribonuclease 7 large subunit</fullName>
        <ecNumber evidence="5">3.1.11.6</ecNumber>
    </recommendedName>
    <alternativeName>
        <fullName evidence="5">Exodeoxyribonuclease VII large subunit</fullName>
        <shortName evidence="5">Exonuclease VII large subunit</shortName>
    </alternativeName>
</protein>
<feature type="region of interest" description="Disordered" evidence="7">
    <location>
        <begin position="397"/>
        <end position="450"/>
    </location>
</feature>
<keyword evidence="4 5" id="KW-0269">Exonuclease</keyword>
<evidence type="ECO:0000256" key="6">
    <source>
        <dbReference type="RuleBase" id="RU004355"/>
    </source>
</evidence>
<dbReference type="Pfam" id="PF13742">
    <property type="entry name" value="tRNA_anti_2"/>
    <property type="match status" value="1"/>
</dbReference>
<dbReference type="InterPro" id="IPR025824">
    <property type="entry name" value="OB-fold_nuc-bd_dom"/>
</dbReference>
<comment type="function">
    <text evidence="5">Bidirectionally degrades single-stranded DNA into large acid-insoluble oligonucleotides, which are then degraded further into small acid-soluble oligonucleotides.</text>
</comment>